<proteinExistence type="predicted"/>
<dbReference type="EMBL" id="CCAG010010891">
    <property type="status" value="NOT_ANNOTATED_CDS"/>
    <property type="molecule type" value="Genomic_DNA"/>
</dbReference>
<evidence type="ECO:0000313" key="1">
    <source>
        <dbReference type="EnsemblMetazoa" id="GMOY005804-PA"/>
    </source>
</evidence>
<dbReference type="STRING" id="37546.A0A1B0FPI0"/>
<protein>
    <submittedName>
        <fullName evidence="1">Uncharacterized protein</fullName>
    </submittedName>
</protein>
<dbReference type="Proteomes" id="UP000092444">
    <property type="component" value="Unassembled WGS sequence"/>
</dbReference>
<organism evidence="1 2">
    <name type="scientific">Glossina morsitans morsitans</name>
    <name type="common">Savannah tsetse fly</name>
    <dbReference type="NCBI Taxonomy" id="37546"/>
    <lineage>
        <taxon>Eukaryota</taxon>
        <taxon>Metazoa</taxon>
        <taxon>Ecdysozoa</taxon>
        <taxon>Arthropoda</taxon>
        <taxon>Hexapoda</taxon>
        <taxon>Insecta</taxon>
        <taxon>Pterygota</taxon>
        <taxon>Neoptera</taxon>
        <taxon>Endopterygota</taxon>
        <taxon>Diptera</taxon>
        <taxon>Brachycera</taxon>
        <taxon>Muscomorpha</taxon>
        <taxon>Hippoboscoidea</taxon>
        <taxon>Glossinidae</taxon>
        <taxon>Glossina</taxon>
    </lineage>
</organism>
<sequence>MINNERCGKNGPTVAGAYFPSSSTSLTPMILSAFIIAQKSPENIFVEHVSLYSTAFGLVAAKATNRHCSLIKAEMEYLDWSLSSPGLLFLNQHFKCVMPEI</sequence>
<keyword evidence="2" id="KW-1185">Reference proteome</keyword>
<accession>A0A1B0FPI0</accession>
<dbReference type="AlphaFoldDB" id="A0A1B0FPI0"/>
<evidence type="ECO:0000313" key="2">
    <source>
        <dbReference type="Proteomes" id="UP000092444"/>
    </source>
</evidence>
<dbReference type="EnsemblMetazoa" id="GMOY005804-RA">
    <property type="protein sequence ID" value="GMOY005804-PA"/>
    <property type="gene ID" value="GMOY005804"/>
</dbReference>
<dbReference type="VEuPathDB" id="VectorBase:GMOY005804"/>
<name>A0A1B0FPI0_GLOMM</name>
<reference evidence="1" key="1">
    <citation type="submission" date="2020-05" db="UniProtKB">
        <authorList>
            <consortium name="EnsemblMetazoa"/>
        </authorList>
    </citation>
    <scope>IDENTIFICATION</scope>
    <source>
        <strain evidence="1">Yale</strain>
    </source>
</reference>